<dbReference type="GO" id="GO:0008932">
    <property type="term" value="F:lytic endotransglycosylase activity"/>
    <property type="evidence" value="ECO:0007669"/>
    <property type="project" value="UniProtKB-UniRule"/>
</dbReference>
<gene>
    <name evidence="3" type="primary">rlpA</name>
    <name evidence="7" type="ORF">MC7420_4287</name>
</gene>
<dbReference type="Pfam" id="PF03330">
    <property type="entry name" value="DPBB_1"/>
    <property type="match status" value="1"/>
</dbReference>
<feature type="region of interest" description="Disordered" evidence="5">
    <location>
        <begin position="130"/>
        <end position="174"/>
    </location>
</feature>
<dbReference type="eggNOG" id="COG0797">
    <property type="taxonomic scope" value="Bacteria"/>
</dbReference>
<evidence type="ECO:0000256" key="1">
    <source>
        <dbReference type="ARBA" id="ARBA00023239"/>
    </source>
</evidence>
<keyword evidence="7" id="KW-0449">Lipoprotein</keyword>
<evidence type="ECO:0000256" key="3">
    <source>
        <dbReference type="HAMAP-Rule" id="MF_02071"/>
    </source>
</evidence>
<keyword evidence="8" id="KW-1185">Reference proteome</keyword>
<feature type="compositionally biased region" description="Polar residues" evidence="5">
    <location>
        <begin position="137"/>
        <end position="170"/>
    </location>
</feature>
<dbReference type="InterPro" id="IPR009009">
    <property type="entry name" value="RlpA-like_DPBB"/>
</dbReference>
<dbReference type="Proteomes" id="UP000003835">
    <property type="component" value="Unassembled WGS sequence"/>
</dbReference>
<name>B4W400_9CYAN</name>
<organism evidence="7 8">
    <name type="scientific">Coleofasciculus chthonoplastes PCC 7420</name>
    <dbReference type="NCBI Taxonomy" id="118168"/>
    <lineage>
        <taxon>Bacteria</taxon>
        <taxon>Bacillati</taxon>
        <taxon>Cyanobacteriota</taxon>
        <taxon>Cyanophyceae</taxon>
        <taxon>Coleofasciculales</taxon>
        <taxon>Coleofasciculaceae</taxon>
        <taxon>Coleofasciculus</taxon>
    </lineage>
</organism>
<evidence type="ECO:0000313" key="7">
    <source>
        <dbReference type="EMBL" id="EDX71100.1"/>
    </source>
</evidence>
<feature type="domain" description="RlpA-like protein double-psi beta-barrel" evidence="6">
    <location>
        <begin position="279"/>
        <end position="368"/>
    </location>
</feature>
<keyword evidence="2 3" id="KW-0961">Cell wall biogenesis/degradation</keyword>
<dbReference type="CDD" id="cd22268">
    <property type="entry name" value="DPBB_RlpA-like"/>
    <property type="match status" value="1"/>
</dbReference>
<comment type="function">
    <text evidence="3">Lytic transglycosylase with a strong preference for naked glycan strands that lack stem peptides.</text>
</comment>
<dbReference type="HOGENOM" id="CLU_042923_0_0_3"/>
<accession>B4W400</accession>
<comment type="similarity">
    <text evidence="3 4">Belongs to the RlpA family.</text>
</comment>
<dbReference type="AlphaFoldDB" id="B4W400"/>
<evidence type="ECO:0000259" key="6">
    <source>
        <dbReference type="Pfam" id="PF03330"/>
    </source>
</evidence>
<dbReference type="SUPFAM" id="SSF50685">
    <property type="entry name" value="Barwin-like endoglucanases"/>
    <property type="match status" value="1"/>
</dbReference>
<dbReference type="GO" id="GO:0071555">
    <property type="term" value="P:cell wall organization"/>
    <property type="evidence" value="ECO:0007669"/>
    <property type="project" value="UniProtKB-KW"/>
</dbReference>
<proteinExistence type="inferred from homology"/>
<dbReference type="RefSeq" id="WP_006106010.1">
    <property type="nucleotide sequence ID" value="NZ_DS989876.1"/>
</dbReference>
<dbReference type="Gene3D" id="2.40.40.10">
    <property type="entry name" value="RlpA-like domain"/>
    <property type="match status" value="1"/>
</dbReference>
<dbReference type="PANTHER" id="PTHR34183:SF8">
    <property type="entry name" value="ENDOLYTIC PEPTIDOGLYCAN TRANSGLYCOSYLASE RLPA-RELATED"/>
    <property type="match status" value="1"/>
</dbReference>
<feature type="compositionally biased region" description="Low complexity" evidence="5">
    <location>
        <begin position="48"/>
        <end position="59"/>
    </location>
</feature>
<sequence length="373" mass="39872">MNQRILSGLTVTVLTTALSTVISNPANQAQAVDQGSEGNLTPAQALHSPQTTPSTSSQPTPQPPEVVKVGEFQSPTAQVGEAEEIIAKIHAYSLDGRQAATLYVRDIPVLTFLGSPATVNNVTKVGEVALGNDSEPEYSSSKTVSGYQSSEENQLDNTASPSVTPTSNGNPDDAVGRATVVAAQLNQLHRDNIDAEAIAVRWNESCNCYSIQVNDQELVQVNENTILPDTTENLTEDARQATNRLRRLMGNAPPIREIQGKPKAQTIAQVALGPVRFQVKGIASWYGPGFHGNRSASGERFNQNALTAAHRSLPFGTNVRVTNLNNGRSVIVRINDRGPYTRGRVIDLSAAAARVLGLLRTGVAPVRIEVLDN</sequence>
<evidence type="ECO:0000256" key="5">
    <source>
        <dbReference type="SAM" id="MobiDB-lite"/>
    </source>
</evidence>
<dbReference type="EMBL" id="DS989876">
    <property type="protein sequence ID" value="EDX71100.1"/>
    <property type="molecule type" value="Genomic_DNA"/>
</dbReference>
<dbReference type="OrthoDB" id="9779128at2"/>
<keyword evidence="1 3" id="KW-0456">Lyase</keyword>
<dbReference type="NCBIfam" id="TIGR00413">
    <property type="entry name" value="rlpA"/>
    <property type="match status" value="1"/>
</dbReference>
<evidence type="ECO:0000256" key="2">
    <source>
        <dbReference type="ARBA" id="ARBA00023316"/>
    </source>
</evidence>
<dbReference type="GO" id="GO:0000270">
    <property type="term" value="P:peptidoglycan metabolic process"/>
    <property type="evidence" value="ECO:0007669"/>
    <property type="project" value="UniProtKB-UniRule"/>
</dbReference>
<dbReference type="InterPro" id="IPR036908">
    <property type="entry name" value="RlpA-like_sf"/>
</dbReference>
<protein>
    <recommendedName>
        <fullName evidence="3">Probable endolytic peptidoglycan transglycosylase RlpA</fullName>
        <ecNumber evidence="3">4.2.2.-</ecNumber>
    </recommendedName>
</protein>
<dbReference type="InterPro" id="IPR034718">
    <property type="entry name" value="RlpA"/>
</dbReference>
<evidence type="ECO:0000256" key="4">
    <source>
        <dbReference type="RuleBase" id="RU003495"/>
    </source>
</evidence>
<evidence type="ECO:0000313" key="8">
    <source>
        <dbReference type="Proteomes" id="UP000003835"/>
    </source>
</evidence>
<dbReference type="STRING" id="118168.MC7420_4287"/>
<dbReference type="HAMAP" id="MF_02071">
    <property type="entry name" value="RlpA"/>
    <property type="match status" value="1"/>
</dbReference>
<feature type="region of interest" description="Disordered" evidence="5">
    <location>
        <begin position="29"/>
        <end position="67"/>
    </location>
</feature>
<feature type="compositionally biased region" description="Polar residues" evidence="5">
    <location>
        <begin position="29"/>
        <end position="42"/>
    </location>
</feature>
<dbReference type="EC" id="4.2.2.-" evidence="3"/>
<reference evidence="7 8" key="1">
    <citation type="submission" date="2008-07" db="EMBL/GenBank/DDBJ databases">
        <authorList>
            <person name="Tandeau de Marsac N."/>
            <person name="Ferriera S."/>
            <person name="Johnson J."/>
            <person name="Kravitz S."/>
            <person name="Beeson K."/>
            <person name="Sutton G."/>
            <person name="Rogers Y.-H."/>
            <person name="Friedman R."/>
            <person name="Frazier M."/>
            <person name="Venter J.C."/>
        </authorList>
    </citation>
    <scope>NUCLEOTIDE SEQUENCE [LARGE SCALE GENOMIC DNA]</scope>
    <source>
        <strain evidence="7 8">PCC 7420</strain>
    </source>
</reference>
<dbReference type="InterPro" id="IPR012997">
    <property type="entry name" value="RplA"/>
</dbReference>
<dbReference type="PANTHER" id="PTHR34183">
    <property type="entry name" value="ENDOLYTIC PEPTIDOGLYCAN TRANSGLYCOSYLASE RLPA"/>
    <property type="match status" value="1"/>
</dbReference>